<dbReference type="RefSeq" id="WP_184875352.1">
    <property type="nucleotide sequence ID" value="NZ_JACHEF010000005.1"/>
</dbReference>
<feature type="chain" id="PRO_5032552680" description="VCBS repeat-containing protein" evidence="1">
    <location>
        <begin position="19"/>
        <end position="203"/>
    </location>
</feature>
<name>A0A841PF32_9HYPH</name>
<keyword evidence="3" id="KW-1185">Reference proteome</keyword>
<feature type="signal peptide" evidence="1">
    <location>
        <begin position="1"/>
        <end position="18"/>
    </location>
</feature>
<dbReference type="Proteomes" id="UP000556329">
    <property type="component" value="Unassembled WGS sequence"/>
</dbReference>
<keyword evidence="1" id="KW-0732">Signal</keyword>
<gene>
    <name evidence="2" type="ORF">HNQ71_005111</name>
</gene>
<dbReference type="EMBL" id="JACHEF010000005">
    <property type="protein sequence ID" value="MBB6412421.1"/>
    <property type="molecule type" value="Genomic_DNA"/>
</dbReference>
<evidence type="ECO:0000313" key="3">
    <source>
        <dbReference type="Proteomes" id="UP000556329"/>
    </source>
</evidence>
<dbReference type="AlphaFoldDB" id="A0A841PF32"/>
<evidence type="ECO:0000256" key="1">
    <source>
        <dbReference type="SAM" id="SignalP"/>
    </source>
</evidence>
<accession>A0A841PF32</accession>
<evidence type="ECO:0000313" key="2">
    <source>
        <dbReference type="EMBL" id="MBB6412421.1"/>
    </source>
</evidence>
<protein>
    <recommendedName>
        <fullName evidence="4">VCBS repeat-containing protein</fullName>
    </recommendedName>
</protein>
<sequence length="203" mass="22226">MKSLLVALAMLLPTAALGEPIDTRKIITAVTGDFNGDGAVDLAMVVETQPGNPMDIHFFLRDKEHNYLKPVEIVHEQILGEWNGYDRPGYENSDTEPELTMLPNGSIKFYLPAMPIGGQRTNMTLTIAWRNGAFIVAGFAYDYEDFQQDNVASACEYNVLTGKGTSSKTQPDGSSKHRTVSVEGRTVAFKDWNPGADFSACDG</sequence>
<reference evidence="2 3" key="1">
    <citation type="submission" date="2020-08" db="EMBL/GenBank/DDBJ databases">
        <title>Genomic Encyclopedia of Type Strains, Phase IV (KMG-IV): sequencing the most valuable type-strain genomes for metagenomic binning, comparative biology and taxonomic classification.</title>
        <authorList>
            <person name="Goeker M."/>
        </authorList>
    </citation>
    <scope>NUCLEOTIDE SEQUENCE [LARGE SCALE GENOMIC DNA]</scope>
    <source>
        <strain evidence="2 3">DSM 100039</strain>
    </source>
</reference>
<proteinExistence type="predicted"/>
<organism evidence="2 3">
    <name type="scientific">Mesorhizobium sangaii</name>
    <dbReference type="NCBI Taxonomy" id="505389"/>
    <lineage>
        <taxon>Bacteria</taxon>
        <taxon>Pseudomonadati</taxon>
        <taxon>Pseudomonadota</taxon>
        <taxon>Alphaproteobacteria</taxon>
        <taxon>Hyphomicrobiales</taxon>
        <taxon>Phyllobacteriaceae</taxon>
        <taxon>Mesorhizobium</taxon>
    </lineage>
</organism>
<comment type="caution">
    <text evidence="2">The sequence shown here is derived from an EMBL/GenBank/DDBJ whole genome shotgun (WGS) entry which is preliminary data.</text>
</comment>
<evidence type="ECO:0008006" key="4">
    <source>
        <dbReference type="Google" id="ProtNLM"/>
    </source>
</evidence>